<evidence type="ECO:0000313" key="2">
    <source>
        <dbReference type="Proteomes" id="UP000095280"/>
    </source>
</evidence>
<sequence>PWDFRGGGGGGLGVRSRRRWRISQEVARRLPEAAVFRGCRGVRMAAGRYEGPGPPASVDERRLTSCSRARGGHECAKLTHEKIPYFNAADLSWKEQGGKSARYLPQRAASRGAGRGGRGGTRSRAASIGGPGGEAAGGRGGAFDRGGVAVAGGFDRGRGSRWRALTARRGGGRGGFDAAASRRGLKRGDEKRADRDLSTANCQIGSSGMAAVSTGFVGAMRFEFLAHERDRLEKDKFKEHLTAPQRRSPVLLDSEKPDEEQFRHRVVAGRSRTAGLAKAEPPACAAGQPPQTAGAAVAGPATAGVAARAGSPSRCPTDRCCRRQTAAAAAAVTPEHPAAEDWSTLRQLLPSRGRPVRTSWQRPGISPAGTPPACGFRPARHQLSRMRSEMTRSQCNNILEHGNQTGVLAAFGRGCSPFCPAAAGGRRLRDLQAQPAGDRLAIDVEVDLGDANDLQSFKETASRGHPVLIAASPSHCAPPCRSAAARTVLLQSRSGASKLLVVVTDGRANYPGSRAEAIALLRSAPSRGGCATPGSVRIHAFGIGDIWHEVSVLASLRIGLKALVDNMVKDICQRALRRPSAKESFPGQCFSGTQPNR</sequence>
<feature type="region of interest" description="Disordered" evidence="1">
    <location>
        <begin position="354"/>
        <end position="375"/>
    </location>
</feature>
<evidence type="ECO:0000256" key="1">
    <source>
        <dbReference type="SAM" id="MobiDB-lite"/>
    </source>
</evidence>
<dbReference type="InterPro" id="IPR036465">
    <property type="entry name" value="vWFA_dom_sf"/>
</dbReference>
<dbReference type="Gene3D" id="3.40.50.410">
    <property type="entry name" value="von Willebrand factor, type A domain"/>
    <property type="match status" value="1"/>
</dbReference>
<dbReference type="WBParaSite" id="maker-unitig_20364-snap-gene-0.2-mRNA-1">
    <property type="protein sequence ID" value="maker-unitig_20364-snap-gene-0.2-mRNA-1"/>
    <property type="gene ID" value="maker-unitig_20364-snap-gene-0.2"/>
</dbReference>
<dbReference type="Proteomes" id="UP000095280">
    <property type="component" value="Unplaced"/>
</dbReference>
<feature type="region of interest" description="Disordered" evidence="1">
    <location>
        <begin position="106"/>
        <end position="141"/>
    </location>
</feature>
<evidence type="ECO:0000313" key="3">
    <source>
        <dbReference type="WBParaSite" id="maker-unitig_20364-snap-gene-0.2-mRNA-1"/>
    </source>
</evidence>
<accession>A0A1I8F4K4</accession>
<proteinExistence type="predicted"/>
<reference evidence="3" key="1">
    <citation type="submission" date="2016-11" db="UniProtKB">
        <authorList>
            <consortium name="WormBaseParasite"/>
        </authorList>
    </citation>
    <scope>IDENTIFICATION</scope>
</reference>
<name>A0A1I8F4K4_9PLAT</name>
<feature type="compositionally biased region" description="Gly residues" evidence="1">
    <location>
        <begin position="129"/>
        <end position="141"/>
    </location>
</feature>
<dbReference type="AlphaFoldDB" id="A0A1I8F4K4"/>
<organism evidence="2 3">
    <name type="scientific">Macrostomum lignano</name>
    <dbReference type="NCBI Taxonomy" id="282301"/>
    <lineage>
        <taxon>Eukaryota</taxon>
        <taxon>Metazoa</taxon>
        <taxon>Spiralia</taxon>
        <taxon>Lophotrochozoa</taxon>
        <taxon>Platyhelminthes</taxon>
        <taxon>Rhabditophora</taxon>
        <taxon>Macrostomorpha</taxon>
        <taxon>Macrostomida</taxon>
        <taxon>Macrostomidae</taxon>
        <taxon>Macrostomum</taxon>
    </lineage>
</organism>
<feature type="region of interest" description="Disordered" evidence="1">
    <location>
        <begin position="167"/>
        <end position="194"/>
    </location>
</feature>
<keyword evidence="2" id="KW-1185">Reference proteome</keyword>
<protein>
    <submittedName>
        <fullName evidence="3">PPM-type phosphatase domain-containing protein</fullName>
    </submittedName>
</protein>